<accession>A0A3P3XFR9</accession>
<sequence>MKRKTEELAAFLIDTISRWSGVDCICVDLRSQNDELDPHYALVFDVYYRRGVPSAEKREQLFKNPGAFESAPGGMKDRFFLDEIPIRVEYKHIPVVQDMVERPLHHIKLLKNTGTYPLYRLLKFPLVFSRSDWIDRMRAQLNSFPEEAWKGLFDSFSAKMEHYLSDFGAAAVSENQFFRLMSRAGFLRFAGASIFMFNHAFEPSHAEYEAQLKDLTNLPANLASLWDAISGERNDLTEFRKFELARLLAREIFELQ</sequence>
<evidence type="ECO:0008006" key="2">
    <source>
        <dbReference type="Google" id="ProtNLM"/>
    </source>
</evidence>
<reference evidence="1" key="1">
    <citation type="submission" date="2017-02" db="EMBL/GenBank/DDBJ databases">
        <authorList>
            <person name="Regsiter A."/>
            <person name="William W."/>
        </authorList>
    </citation>
    <scope>NUCLEOTIDE SEQUENCE</scope>
    <source>
        <strain evidence="1">Bib</strain>
    </source>
</reference>
<organism evidence="1">
    <name type="scientific">uncultured spirochete</name>
    <dbReference type="NCBI Taxonomy" id="156406"/>
    <lineage>
        <taxon>Bacteria</taxon>
        <taxon>Pseudomonadati</taxon>
        <taxon>Spirochaetota</taxon>
        <taxon>Spirochaetia</taxon>
        <taxon>Spirochaetales</taxon>
        <taxon>environmental samples</taxon>
    </lineage>
</organism>
<evidence type="ECO:0000313" key="1">
    <source>
        <dbReference type="EMBL" id="SLM09799.1"/>
    </source>
</evidence>
<dbReference type="AlphaFoldDB" id="A0A3P3XFR9"/>
<gene>
    <name evidence="1" type="ORF">SPIROBIBN47_100029</name>
</gene>
<protein>
    <recommendedName>
        <fullName evidence="2">DUF4037 domain-containing protein</fullName>
    </recommendedName>
</protein>
<proteinExistence type="predicted"/>
<name>A0A3P3XFR9_9SPIR</name>
<dbReference type="EMBL" id="FWDM01000002">
    <property type="protein sequence ID" value="SLM09799.1"/>
    <property type="molecule type" value="Genomic_DNA"/>
</dbReference>